<dbReference type="InterPro" id="IPR038728">
    <property type="entry name" value="YkvI-like"/>
</dbReference>
<evidence type="ECO:0000256" key="1">
    <source>
        <dbReference type="SAM" id="Phobius"/>
    </source>
</evidence>
<dbReference type="EMBL" id="QVTE01000008">
    <property type="protein sequence ID" value="RFU71041.1"/>
    <property type="molecule type" value="Genomic_DNA"/>
</dbReference>
<dbReference type="AlphaFoldDB" id="A0A372LS62"/>
<feature type="transmembrane region" description="Helical" evidence="1">
    <location>
        <begin position="295"/>
        <end position="313"/>
    </location>
</feature>
<dbReference type="OrthoDB" id="4424890at2"/>
<dbReference type="PANTHER" id="PTHR37814:SF1">
    <property type="entry name" value="MEMBRANE PROTEIN"/>
    <property type="match status" value="1"/>
</dbReference>
<comment type="caution">
    <text evidence="2">The sequence shown here is derived from an EMBL/GenBank/DDBJ whole genome shotgun (WGS) entry which is preliminary data.</text>
</comment>
<proteinExistence type="predicted"/>
<keyword evidence="1" id="KW-0812">Transmembrane</keyword>
<feature type="transmembrane region" description="Helical" evidence="1">
    <location>
        <begin position="261"/>
        <end position="283"/>
    </location>
</feature>
<dbReference type="GO" id="GO:0016020">
    <property type="term" value="C:membrane"/>
    <property type="evidence" value="ECO:0007669"/>
    <property type="project" value="InterPro"/>
</dbReference>
<evidence type="ECO:0008006" key="4">
    <source>
        <dbReference type="Google" id="ProtNLM"/>
    </source>
</evidence>
<dbReference type="PANTHER" id="PTHR37814">
    <property type="entry name" value="CONSERVED MEMBRANE PROTEIN"/>
    <property type="match status" value="1"/>
</dbReference>
<feature type="transmembrane region" description="Helical" evidence="1">
    <location>
        <begin position="189"/>
        <end position="207"/>
    </location>
</feature>
<gene>
    <name evidence="2" type="ORF">D0469_03630</name>
</gene>
<evidence type="ECO:0000313" key="2">
    <source>
        <dbReference type="EMBL" id="RFU71041.1"/>
    </source>
</evidence>
<sequence length="347" mass="38009">MFARWSGAFQIAAVYVGTIVGAGFATGREIVEFFTRFGFSGFIGILIAGYLFIVIGAKIMVLSAKIGADSYEILNNYLFGERIARYINIIFLVMLLGVTSVMISGAGAVFEEQLGLPRNVGTLLTIFLAAAVLMAGIKGLFAVNSFVVPIMILFSIILCVLTVNGAGFHNALLGSNVHEAGWRAMVSPFSYAAFNLALAQVVLVPIANEVKDKRMIYRGAVLGGVFLTVILLTSHISLSTLTDVDQYSIPTAELMKNAASSLYWIFIFVIYGEIFTSVIGNLFGLGRQIQTYVKLPDPVIFIGIFLVTYFISIVEYGKLLSYLYPLFGYISLIFLALVWRKNWNHEG</sequence>
<dbReference type="InterPro" id="IPR004761">
    <property type="entry name" value="Spore_GerAB"/>
</dbReference>
<dbReference type="Proteomes" id="UP000264541">
    <property type="component" value="Unassembled WGS sequence"/>
</dbReference>
<dbReference type="RefSeq" id="WP_117325268.1">
    <property type="nucleotide sequence ID" value="NZ_QVTE01000008.1"/>
</dbReference>
<feature type="transmembrane region" description="Helical" evidence="1">
    <location>
        <begin position="319"/>
        <end position="339"/>
    </location>
</feature>
<name>A0A372LS62_9BACI</name>
<feature type="transmembrane region" description="Helical" evidence="1">
    <location>
        <begin position="7"/>
        <end position="25"/>
    </location>
</feature>
<feature type="transmembrane region" description="Helical" evidence="1">
    <location>
        <begin position="37"/>
        <end position="62"/>
    </location>
</feature>
<protein>
    <recommendedName>
        <fullName evidence="4">Transporter</fullName>
    </recommendedName>
</protein>
<organism evidence="2 3">
    <name type="scientific">Peribacillus saganii</name>
    <dbReference type="NCBI Taxonomy" id="2303992"/>
    <lineage>
        <taxon>Bacteria</taxon>
        <taxon>Bacillati</taxon>
        <taxon>Bacillota</taxon>
        <taxon>Bacilli</taxon>
        <taxon>Bacillales</taxon>
        <taxon>Bacillaceae</taxon>
        <taxon>Peribacillus</taxon>
    </lineage>
</organism>
<keyword evidence="1" id="KW-0472">Membrane</keyword>
<feature type="transmembrane region" description="Helical" evidence="1">
    <location>
        <begin position="122"/>
        <end position="143"/>
    </location>
</feature>
<feature type="transmembrane region" description="Helical" evidence="1">
    <location>
        <begin position="83"/>
        <end position="110"/>
    </location>
</feature>
<feature type="transmembrane region" description="Helical" evidence="1">
    <location>
        <begin position="150"/>
        <end position="169"/>
    </location>
</feature>
<dbReference type="Pfam" id="PF03845">
    <property type="entry name" value="Spore_permease"/>
    <property type="match status" value="1"/>
</dbReference>
<keyword evidence="1" id="KW-1133">Transmembrane helix</keyword>
<dbReference type="GO" id="GO:0009847">
    <property type="term" value="P:spore germination"/>
    <property type="evidence" value="ECO:0007669"/>
    <property type="project" value="InterPro"/>
</dbReference>
<accession>A0A372LS62</accession>
<keyword evidence="3" id="KW-1185">Reference proteome</keyword>
<feature type="transmembrane region" description="Helical" evidence="1">
    <location>
        <begin position="219"/>
        <end position="241"/>
    </location>
</feature>
<reference evidence="2 3" key="1">
    <citation type="submission" date="2018-08" db="EMBL/GenBank/DDBJ databases">
        <title>Bacillus chawlae sp. nov., Bacillus glennii sp. nov., and Bacillus saganii sp. nov. Isolated from the Vehicle Assembly Building at Kennedy Space Center where the Viking Spacecraft were Assembled.</title>
        <authorList>
            <person name="Seuylemezian A."/>
            <person name="Vaishampayan P."/>
        </authorList>
    </citation>
    <scope>NUCLEOTIDE SEQUENCE [LARGE SCALE GENOMIC DNA]</scope>
    <source>
        <strain evidence="2 3">V47-23a</strain>
    </source>
</reference>
<evidence type="ECO:0000313" key="3">
    <source>
        <dbReference type="Proteomes" id="UP000264541"/>
    </source>
</evidence>